<dbReference type="PANTHER" id="PTHR43591">
    <property type="entry name" value="METHYLTRANSFERASE"/>
    <property type="match status" value="1"/>
</dbReference>
<dbReference type="InterPro" id="IPR029063">
    <property type="entry name" value="SAM-dependent_MTases_sf"/>
</dbReference>
<evidence type="ECO:0000256" key="1">
    <source>
        <dbReference type="ARBA" id="ARBA00022603"/>
    </source>
</evidence>
<dbReference type="Proteomes" id="UP001230328">
    <property type="component" value="Unassembled WGS sequence"/>
</dbReference>
<dbReference type="SUPFAM" id="SSF53335">
    <property type="entry name" value="S-adenosyl-L-methionine-dependent methyltransferases"/>
    <property type="match status" value="1"/>
</dbReference>
<organism evidence="6 7">
    <name type="scientific">Streptomyces umbrinus</name>
    <dbReference type="NCBI Taxonomy" id="67370"/>
    <lineage>
        <taxon>Bacteria</taxon>
        <taxon>Bacillati</taxon>
        <taxon>Actinomycetota</taxon>
        <taxon>Actinomycetes</taxon>
        <taxon>Kitasatosporales</taxon>
        <taxon>Streptomycetaceae</taxon>
        <taxon>Streptomyces</taxon>
        <taxon>Streptomyces phaeochromogenes group</taxon>
    </lineage>
</organism>
<dbReference type="InterPro" id="IPR004033">
    <property type="entry name" value="UbiE/COQ5_MeTrFase"/>
</dbReference>
<keyword evidence="7" id="KW-1185">Reference proteome</keyword>
<dbReference type="EMBL" id="JAUSZI010000002">
    <property type="protein sequence ID" value="MDQ1027490.1"/>
    <property type="molecule type" value="Genomic_DNA"/>
</dbReference>
<evidence type="ECO:0000259" key="5">
    <source>
        <dbReference type="Pfam" id="PF08241"/>
    </source>
</evidence>
<feature type="domain" description="Methyltransferase type 11" evidence="5">
    <location>
        <begin position="50"/>
        <end position="147"/>
    </location>
</feature>
<reference evidence="6 7" key="1">
    <citation type="submission" date="2023-07" db="EMBL/GenBank/DDBJ databases">
        <title>Comparative genomics of wheat-associated soil bacteria to identify genetic determinants of phenazine resistance.</title>
        <authorList>
            <person name="Mouncey N."/>
        </authorList>
    </citation>
    <scope>NUCLEOTIDE SEQUENCE [LARGE SCALE GENOMIC DNA]</scope>
    <source>
        <strain evidence="6 7">V2I4</strain>
    </source>
</reference>
<dbReference type="InterPro" id="IPR013216">
    <property type="entry name" value="Methyltransf_11"/>
</dbReference>
<protein>
    <submittedName>
        <fullName evidence="6">Ubiquinone/menaquinone biosynthesis C-methylase UbiE</fullName>
    </submittedName>
</protein>
<accession>A0ABU0SVC6</accession>
<evidence type="ECO:0000256" key="2">
    <source>
        <dbReference type="ARBA" id="ARBA00022679"/>
    </source>
</evidence>
<dbReference type="Gene3D" id="3.40.50.150">
    <property type="entry name" value="Vaccinia Virus protein VP39"/>
    <property type="match status" value="1"/>
</dbReference>
<evidence type="ECO:0000256" key="3">
    <source>
        <dbReference type="ARBA" id="ARBA00022691"/>
    </source>
</evidence>
<keyword evidence="3" id="KW-0949">S-adenosyl-L-methionine</keyword>
<gene>
    <name evidence="6" type="ORF">QF035_005072</name>
</gene>
<dbReference type="CDD" id="cd02440">
    <property type="entry name" value="AdoMet_MTases"/>
    <property type="match status" value="1"/>
</dbReference>
<evidence type="ECO:0000313" key="7">
    <source>
        <dbReference type="Proteomes" id="UP001230328"/>
    </source>
</evidence>
<comment type="caution">
    <text evidence="6">The sequence shown here is derived from an EMBL/GenBank/DDBJ whole genome shotgun (WGS) entry which is preliminary data.</text>
</comment>
<proteinExistence type="predicted"/>
<dbReference type="PANTHER" id="PTHR43591:SF24">
    <property type="entry name" value="2-METHOXY-6-POLYPRENYL-1,4-BENZOQUINOL METHYLASE, MITOCHONDRIAL"/>
    <property type="match status" value="1"/>
</dbReference>
<dbReference type="PROSITE" id="PS51608">
    <property type="entry name" value="SAM_MT_UBIE"/>
    <property type="match status" value="1"/>
</dbReference>
<evidence type="ECO:0000313" key="6">
    <source>
        <dbReference type="EMBL" id="MDQ1027490.1"/>
    </source>
</evidence>
<evidence type="ECO:0000256" key="4">
    <source>
        <dbReference type="SAM" id="MobiDB-lite"/>
    </source>
</evidence>
<keyword evidence="6" id="KW-0830">Ubiquinone</keyword>
<keyword evidence="2" id="KW-0808">Transferase</keyword>
<name>A0ABU0SVC6_9ACTN</name>
<feature type="region of interest" description="Disordered" evidence="4">
    <location>
        <begin position="255"/>
        <end position="276"/>
    </location>
</feature>
<keyword evidence="1" id="KW-0489">Methyltransferase</keyword>
<dbReference type="RefSeq" id="WP_307522847.1">
    <property type="nucleotide sequence ID" value="NZ_JAUSZI010000002.1"/>
</dbReference>
<dbReference type="Pfam" id="PF08241">
    <property type="entry name" value="Methyltransf_11"/>
    <property type="match status" value="1"/>
</dbReference>
<sequence length="276" mass="28922">MASSPQADETGFQLKGSAPERYEEYSAPIMAPFVEALLDAVDLCPGHQVLDVASGTGFVARAAAARVGPTGHVAAADFNEAMLKVAAARAPRMYPDIEFTVAPADHLPYPDDTFDAVLCQQGVQFFPDLGAALVEASRVLRPGGRFAATAWAARDRSPYFVAHDRAITAYGGPQAEAHFAMAFSCPAERLTAALTDAGFHDVVSRDVTFGITLPPLSAFARGHLSAVPWGQAIEDAGGPDRLTQAAEAVAATLTDHTNPDGTATLPFTSTLVTATH</sequence>